<dbReference type="SUPFAM" id="SSF53850">
    <property type="entry name" value="Periplasmic binding protein-like II"/>
    <property type="match status" value="1"/>
</dbReference>
<dbReference type="GO" id="GO:0005886">
    <property type="term" value="C:plasma membrane"/>
    <property type="evidence" value="ECO:0007669"/>
    <property type="project" value="UniProtKB-SubCell"/>
</dbReference>
<name>A0AAV6VV88_9ARAC</name>
<evidence type="ECO:0000256" key="7">
    <source>
        <dbReference type="ARBA" id="ARBA00023136"/>
    </source>
</evidence>
<accession>A0AAV6VV88</accession>
<evidence type="ECO:0000256" key="6">
    <source>
        <dbReference type="ARBA" id="ARBA00023065"/>
    </source>
</evidence>
<feature type="domain" description="Ionotropic glutamate receptor L-glutamate and glycine-binding" evidence="13">
    <location>
        <begin position="4"/>
        <end position="101"/>
    </location>
</feature>
<proteinExistence type="predicted"/>
<evidence type="ECO:0000256" key="4">
    <source>
        <dbReference type="ARBA" id="ARBA00022692"/>
    </source>
</evidence>
<evidence type="ECO:0000256" key="8">
    <source>
        <dbReference type="ARBA" id="ARBA00023170"/>
    </source>
</evidence>
<keyword evidence="6" id="KW-0406">Ion transport</keyword>
<evidence type="ECO:0000256" key="12">
    <source>
        <dbReference type="SAM" id="Phobius"/>
    </source>
</evidence>
<evidence type="ECO:0000313" key="14">
    <source>
        <dbReference type="EMBL" id="KAG8199659.1"/>
    </source>
</evidence>
<evidence type="ECO:0000256" key="1">
    <source>
        <dbReference type="ARBA" id="ARBA00004651"/>
    </source>
</evidence>
<keyword evidence="10" id="KW-1071">Ligand-gated ion channel</keyword>
<evidence type="ECO:0000256" key="2">
    <source>
        <dbReference type="ARBA" id="ARBA00022448"/>
    </source>
</evidence>
<dbReference type="InterPro" id="IPR052192">
    <property type="entry name" value="Insect_Ionotropic_Sensory_Rcpt"/>
</dbReference>
<reference evidence="14 15" key="1">
    <citation type="journal article" date="2022" name="Nat. Ecol. Evol.">
        <title>A masculinizing supergene underlies an exaggerated male reproductive morph in a spider.</title>
        <authorList>
            <person name="Hendrickx F."/>
            <person name="De Corte Z."/>
            <person name="Sonet G."/>
            <person name="Van Belleghem S.M."/>
            <person name="Kostlbacher S."/>
            <person name="Vangestel C."/>
        </authorList>
    </citation>
    <scope>NUCLEOTIDE SEQUENCE [LARGE SCALE GENOMIC DNA]</scope>
    <source>
        <strain evidence="14">W744_W776</strain>
    </source>
</reference>
<evidence type="ECO:0000313" key="15">
    <source>
        <dbReference type="Proteomes" id="UP000827092"/>
    </source>
</evidence>
<keyword evidence="15" id="KW-1185">Reference proteome</keyword>
<dbReference type="PANTHER" id="PTHR42643">
    <property type="entry name" value="IONOTROPIC RECEPTOR 20A-RELATED"/>
    <property type="match status" value="1"/>
</dbReference>
<keyword evidence="9" id="KW-0325">Glycoprotein</keyword>
<feature type="transmembrane region" description="Helical" evidence="12">
    <location>
        <begin position="262"/>
        <end position="286"/>
    </location>
</feature>
<dbReference type="GO" id="GO:0015276">
    <property type="term" value="F:ligand-gated monoatomic ion channel activity"/>
    <property type="evidence" value="ECO:0007669"/>
    <property type="project" value="InterPro"/>
</dbReference>
<evidence type="ECO:0000256" key="5">
    <source>
        <dbReference type="ARBA" id="ARBA00022989"/>
    </source>
</evidence>
<evidence type="ECO:0000256" key="3">
    <source>
        <dbReference type="ARBA" id="ARBA00022475"/>
    </source>
</evidence>
<evidence type="ECO:0000259" key="13">
    <source>
        <dbReference type="Pfam" id="PF10613"/>
    </source>
</evidence>
<sequence>MQKLRVRFANWHPYSIVKHSQGKIELGGGIVKEIYEGIKAVKGLDYEAIFQPGNHFGERIANGTWTGMLGSTINNETEIAGPLYISEERSLFVEFSKPIGFGKLGILTGLVHTNKHPFLIFGIFSWKTLIGTRYESIYHKVEKNLYRNINETTPEWMDRVENGRLVFIGPLSQMKNNIGNRFLATGKCGLRVTGMHWGSSYIALIFGKHFRDTSILRQFNQFLQRFNEGNIAHLEISHSDLYYDICTATSTAVSKALKLSDLLGAFIVFVSGMIISICVLVIELIVK</sequence>
<keyword evidence="2" id="KW-0813">Transport</keyword>
<protein>
    <recommendedName>
        <fullName evidence="13">Ionotropic glutamate receptor L-glutamate and glycine-binding domain-containing protein</fullName>
    </recommendedName>
</protein>
<dbReference type="Pfam" id="PF10613">
    <property type="entry name" value="Lig_chan-Glu_bd"/>
    <property type="match status" value="1"/>
</dbReference>
<organism evidence="14 15">
    <name type="scientific">Oedothorax gibbosus</name>
    <dbReference type="NCBI Taxonomy" id="931172"/>
    <lineage>
        <taxon>Eukaryota</taxon>
        <taxon>Metazoa</taxon>
        <taxon>Ecdysozoa</taxon>
        <taxon>Arthropoda</taxon>
        <taxon>Chelicerata</taxon>
        <taxon>Arachnida</taxon>
        <taxon>Araneae</taxon>
        <taxon>Araneomorphae</taxon>
        <taxon>Entelegynae</taxon>
        <taxon>Araneoidea</taxon>
        <taxon>Linyphiidae</taxon>
        <taxon>Erigoninae</taxon>
        <taxon>Oedothorax</taxon>
    </lineage>
</organism>
<dbReference type="InterPro" id="IPR019594">
    <property type="entry name" value="Glu/Gly-bd"/>
</dbReference>
<keyword evidence="11" id="KW-0407">Ion channel</keyword>
<evidence type="ECO:0000256" key="10">
    <source>
        <dbReference type="ARBA" id="ARBA00023286"/>
    </source>
</evidence>
<comment type="subcellular location">
    <subcellularLocation>
        <location evidence="1">Cell membrane</location>
        <topology evidence="1">Multi-pass membrane protein</topology>
    </subcellularLocation>
</comment>
<dbReference type="PANTHER" id="PTHR42643:SF24">
    <property type="entry name" value="IONOTROPIC RECEPTOR 60A"/>
    <property type="match status" value="1"/>
</dbReference>
<dbReference type="Gene3D" id="3.40.190.10">
    <property type="entry name" value="Periplasmic binding protein-like II"/>
    <property type="match status" value="1"/>
</dbReference>
<dbReference type="Proteomes" id="UP000827092">
    <property type="component" value="Unassembled WGS sequence"/>
</dbReference>
<keyword evidence="4 12" id="KW-0812">Transmembrane</keyword>
<keyword evidence="5 12" id="KW-1133">Transmembrane helix</keyword>
<evidence type="ECO:0000256" key="11">
    <source>
        <dbReference type="ARBA" id="ARBA00023303"/>
    </source>
</evidence>
<keyword evidence="3" id="KW-1003">Cell membrane</keyword>
<dbReference type="EMBL" id="JAFNEN010000025">
    <property type="protein sequence ID" value="KAG8199659.1"/>
    <property type="molecule type" value="Genomic_DNA"/>
</dbReference>
<keyword evidence="8" id="KW-0675">Receptor</keyword>
<evidence type="ECO:0000256" key="9">
    <source>
        <dbReference type="ARBA" id="ARBA00023180"/>
    </source>
</evidence>
<keyword evidence="7 12" id="KW-0472">Membrane</keyword>
<comment type="caution">
    <text evidence="14">The sequence shown here is derived from an EMBL/GenBank/DDBJ whole genome shotgun (WGS) entry which is preliminary data.</text>
</comment>
<dbReference type="AlphaFoldDB" id="A0AAV6VV88"/>
<gene>
    <name evidence="14" type="ORF">JTE90_022112</name>
</gene>